<evidence type="ECO:0000313" key="6">
    <source>
        <dbReference type="Proteomes" id="UP001497453"/>
    </source>
</evidence>
<organism evidence="5 6">
    <name type="scientific">Somion occarium</name>
    <dbReference type="NCBI Taxonomy" id="3059160"/>
    <lineage>
        <taxon>Eukaryota</taxon>
        <taxon>Fungi</taxon>
        <taxon>Dikarya</taxon>
        <taxon>Basidiomycota</taxon>
        <taxon>Agaricomycotina</taxon>
        <taxon>Agaricomycetes</taxon>
        <taxon>Polyporales</taxon>
        <taxon>Cerrenaceae</taxon>
        <taxon>Somion</taxon>
    </lineage>
</organism>
<keyword evidence="2" id="KW-0342">GTP-binding</keyword>
<dbReference type="SUPFAM" id="SSF52540">
    <property type="entry name" value="P-loop containing nucleoside triphosphate hydrolases"/>
    <property type="match status" value="1"/>
</dbReference>
<dbReference type="PROSITE" id="PS51882">
    <property type="entry name" value="G_ALPHA"/>
    <property type="match status" value="1"/>
</dbReference>
<name>A0ABP1DKS1_9APHY</name>
<evidence type="ECO:0000256" key="4">
    <source>
        <dbReference type="SAM" id="MobiDB-lite"/>
    </source>
</evidence>
<keyword evidence="3" id="KW-0807">Transducer</keyword>
<gene>
    <name evidence="5" type="ORF">GFSPODELE1_LOCUS6836</name>
</gene>
<dbReference type="SUPFAM" id="SSF47895">
    <property type="entry name" value="Transducin (alpha subunit), insertion domain"/>
    <property type="match status" value="1"/>
</dbReference>
<dbReference type="EMBL" id="OZ037948">
    <property type="protein sequence ID" value="CAL1708390.1"/>
    <property type="molecule type" value="Genomic_DNA"/>
</dbReference>
<evidence type="ECO:0000256" key="3">
    <source>
        <dbReference type="ARBA" id="ARBA00023224"/>
    </source>
</evidence>
<sequence length="590" mass="66025">MPVPRLSNEGDDPLSIFMKPPPYETDEERTDRLRREAEEKRVSDQIDEYIKAERAAMKKKRSDIKLLLLGQSESGKSTTLKNFQLTFAPKAWREERTSWRAVIQFNLVRSVNTILDVLSKEMLSALGGGSTAHLNIAQSSSRPPSGSWSMDALDANLDGNFSSDDEQEVYQPIPASTFPPLKFTSSHSLLKLRLAPLRSVECDLKTFLGAGSTEVTASTSDISQMVATPFDIDYRGSAPPSASLTRRRTNEFAVRSHAAWKRSLGMHTGSSKTRPSSPKAGLDLDGATEVIAGCKDDIKMLWHDPLIQELLKRRGVKLGDSAAYYFHHVDRIANRKYEPSDDDVLRARLRTLGVQEHKLVFEHSADEGRSRLPTTDLDLLPSADAGSTWCIYDVGGSRTSRAAWLPFFDDAHAILFLAPINCFDEQLAEDPRVNRLQDSMILWKSIVSSKLLTGCSIVLFLNKYDLLVKKLQSGVQARDFVTNYGDRENDAAVFAKYMRGKFKTLLKDLSPKPRPFYGFLTSVIDQQNTGLTLSYCKSCIGWRLRTPLTTANSAGWYLARAPQKSRDRLVALLPRGTTTISTIYHLIYCK</sequence>
<keyword evidence="1" id="KW-0547">Nucleotide-binding</keyword>
<feature type="region of interest" description="Disordered" evidence="4">
    <location>
        <begin position="1"/>
        <end position="38"/>
    </location>
</feature>
<evidence type="ECO:0000313" key="5">
    <source>
        <dbReference type="EMBL" id="CAL1708390.1"/>
    </source>
</evidence>
<dbReference type="InterPro" id="IPR027417">
    <property type="entry name" value="P-loop_NTPase"/>
</dbReference>
<accession>A0ABP1DKS1</accession>
<keyword evidence="6" id="KW-1185">Reference proteome</keyword>
<dbReference type="PRINTS" id="PR00318">
    <property type="entry name" value="GPROTEINA"/>
</dbReference>
<dbReference type="Pfam" id="PF00503">
    <property type="entry name" value="G-alpha"/>
    <property type="match status" value="1"/>
</dbReference>
<dbReference type="InterPro" id="IPR001019">
    <property type="entry name" value="Gprotein_alpha_su"/>
</dbReference>
<dbReference type="PANTHER" id="PTHR10218">
    <property type="entry name" value="GTP-BINDING PROTEIN ALPHA SUBUNIT"/>
    <property type="match status" value="1"/>
</dbReference>
<reference evidence="6" key="1">
    <citation type="submission" date="2024-04" db="EMBL/GenBank/DDBJ databases">
        <authorList>
            <person name="Shaw F."/>
            <person name="Minotto A."/>
        </authorList>
    </citation>
    <scope>NUCLEOTIDE SEQUENCE [LARGE SCALE GENOMIC DNA]</scope>
</reference>
<dbReference type="InterPro" id="IPR011025">
    <property type="entry name" value="GproteinA_insert"/>
</dbReference>
<dbReference type="Gene3D" id="1.10.400.10">
    <property type="entry name" value="GI Alpha 1, domain 2-like"/>
    <property type="match status" value="1"/>
</dbReference>
<protein>
    <recommendedName>
        <fullName evidence="7">G-alpha-domain-containing protein</fullName>
    </recommendedName>
</protein>
<dbReference type="Proteomes" id="UP001497453">
    <property type="component" value="Chromosome 5"/>
</dbReference>
<proteinExistence type="predicted"/>
<dbReference type="Gene3D" id="3.40.50.300">
    <property type="entry name" value="P-loop containing nucleotide triphosphate hydrolases"/>
    <property type="match status" value="2"/>
</dbReference>
<evidence type="ECO:0008006" key="7">
    <source>
        <dbReference type="Google" id="ProtNLM"/>
    </source>
</evidence>
<evidence type="ECO:0000256" key="1">
    <source>
        <dbReference type="ARBA" id="ARBA00022741"/>
    </source>
</evidence>
<evidence type="ECO:0000256" key="2">
    <source>
        <dbReference type="ARBA" id="ARBA00023134"/>
    </source>
</evidence>
<dbReference type="SMART" id="SM00275">
    <property type="entry name" value="G_alpha"/>
    <property type="match status" value="1"/>
</dbReference>
<dbReference type="PANTHER" id="PTHR10218:SF360">
    <property type="entry name" value="GUANINE NUCLEOTIDE-BINDING PROTEIN SUBUNIT ALPHA HOMOLOG"/>
    <property type="match status" value="1"/>
</dbReference>
<feature type="compositionally biased region" description="Basic and acidic residues" evidence="4">
    <location>
        <begin position="29"/>
        <end position="38"/>
    </location>
</feature>